<keyword evidence="2" id="KW-0548">Nucleotidyltransferase</keyword>
<keyword evidence="6" id="KW-1185">Reference proteome</keyword>
<dbReference type="InterPro" id="IPR021109">
    <property type="entry name" value="Peptidase_aspartic_dom_sf"/>
</dbReference>
<dbReference type="EMBL" id="BMAT01013347">
    <property type="protein sequence ID" value="GFS10772.1"/>
    <property type="molecule type" value="Genomic_DNA"/>
</dbReference>
<dbReference type="InterPro" id="IPR043502">
    <property type="entry name" value="DNA/RNA_pol_sf"/>
</dbReference>
<evidence type="ECO:0000256" key="4">
    <source>
        <dbReference type="ARBA" id="ARBA00022759"/>
    </source>
</evidence>
<gene>
    <name evidence="5" type="ORF">ElyMa_006654900</name>
</gene>
<evidence type="ECO:0000256" key="1">
    <source>
        <dbReference type="ARBA" id="ARBA00022679"/>
    </source>
</evidence>
<evidence type="ECO:0000313" key="6">
    <source>
        <dbReference type="Proteomes" id="UP000762676"/>
    </source>
</evidence>
<keyword evidence="4" id="KW-0255">Endonuclease</keyword>
<proteinExistence type="predicted"/>
<accession>A0AAV4IKR4</accession>
<protein>
    <submittedName>
        <fullName evidence="5">Transposon Ty3-G Gag-Pol polyprotein</fullName>
    </submittedName>
</protein>
<dbReference type="GO" id="GO:0016779">
    <property type="term" value="F:nucleotidyltransferase activity"/>
    <property type="evidence" value="ECO:0007669"/>
    <property type="project" value="UniProtKB-KW"/>
</dbReference>
<dbReference type="Gene3D" id="3.10.10.10">
    <property type="entry name" value="HIV Type 1 Reverse Transcriptase, subunit A, domain 1"/>
    <property type="match status" value="1"/>
</dbReference>
<reference evidence="5 6" key="1">
    <citation type="journal article" date="2021" name="Elife">
        <title>Chloroplast acquisition without the gene transfer in kleptoplastic sea slugs, Plakobranchus ocellatus.</title>
        <authorList>
            <person name="Maeda T."/>
            <person name="Takahashi S."/>
            <person name="Yoshida T."/>
            <person name="Shimamura S."/>
            <person name="Takaki Y."/>
            <person name="Nagai Y."/>
            <person name="Toyoda A."/>
            <person name="Suzuki Y."/>
            <person name="Arimoto A."/>
            <person name="Ishii H."/>
            <person name="Satoh N."/>
            <person name="Nishiyama T."/>
            <person name="Hasebe M."/>
            <person name="Maruyama T."/>
            <person name="Minagawa J."/>
            <person name="Obokata J."/>
            <person name="Shigenobu S."/>
        </authorList>
    </citation>
    <scope>NUCLEOTIDE SEQUENCE [LARGE SCALE GENOMIC DNA]</scope>
</reference>
<dbReference type="PANTHER" id="PTHR37984">
    <property type="entry name" value="PROTEIN CBG26694"/>
    <property type="match status" value="1"/>
</dbReference>
<dbReference type="SUPFAM" id="SSF50630">
    <property type="entry name" value="Acid proteases"/>
    <property type="match status" value="1"/>
</dbReference>
<dbReference type="GO" id="GO:0004519">
    <property type="term" value="F:endonuclease activity"/>
    <property type="evidence" value="ECO:0007669"/>
    <property type="project" value="UniProtKB-KW"/>
</dbReference>
<dbReference type="SUPFAM" id="SSF56672">
    <property type="entry name" value="DNA/RNA polymerases"/>
    <property type="match status" value="1"/>
</dbReference>
<sequence>MSGQQIDGHPSTSKLDTGAAVSVVGEELAAGRQLQPCDKILKGPGNIPINVLGLFQAWLKFKNRKIREALYAIKGQQHSLLSGSAEKPDFRKEFPNPFEGLGKLKDSYTIKLHPNVQPFNIYTPRKIAHPLLDKVKAEINRMLDDDAITPVEEPTEWSSGIVVVPKADHTSVRICVDLTPLNKTVLREVHPLSSVDDDLARLSGPKFFSKLDARSGF</sequence>
<keyword evidence="4" id="KW-0378">Hydrolase</keyword>
<dbReference type="Gene3D" id="3.30.70.270">
    <property type="match status" value="1"/>
</dbReference>
<dbReference type="PANTHER" id="PTHR37984:SF5">
    <property type="entry name" value="PROTEIN NYNRIN-LIKE"/>
    <property type="match status" value="1"/>
</dbReference>
<evidence type="ECO:0000256" key="3">
    <source>
        <dbReference type="ARBA" id="ARBA00022722"/>
    </source>
</evidence>
<name>A0AAV4IKR4_9GAST</name>
<evidence type="ECO:0000313" key="5">
    <source>
        <dbReference type="EMBL" id="GFS10772.1"/>
    </source>
</evidence>
<organism evidence="5 6">
    <name type="scientific">Elysia marginata</name>
    <dbReference type="NCBI Taxonomy" id="1093978"/>
    <lineage>
        <taxon>Eukaryota</taxon>
        <taxon>Metazoa</taxon>
        <taxon>Spiralia</taxon>
        <taxon>Lophotrochozoa</taxon>
        <taxon>Mollusca</taxon>
        <taxon>Gastropoda</taxon>
        <taxon>Heterobranchia</taxon>
        <taxon>Euthyneura</taxon>
        <taxon>Panpulmonata</taxon>
        <taxon>Sacoglossa</taxon>
        <taxon>Placobranchoidea</taxon>
        <taxon>Plakobranchidae</taxon>
        <taxon>Elysia</taxon>
    </lineage>
</organism>
<dbReference type="InterPro" id="IPR043128">
    <property type="entry name" value="Rev_trsase/Diguanyl_cyclase"/>
</dbReference>
<evidence type="ECO:0000256" key="2">
    <source>
        <dbReference type="ARBA" id="ARBA00022695"/>
    </source>
</evidence>
<comment type="caution">
    <text evidence="5">The sequence shown here is derived from an EMBL/GenBank/DDBJ whole genome shotgun (WGS) entry which is preliminary data.</text>
</comment>
<dbReference type="Proteomes" id="UP000762676">
    <property type="component" value="Unassembled WGS sequence"/>
</dbReference>
<dbReference type="InterPro" id="IPR050951">
    <property type="entry name" value="Retrovirus_Pol_polyprotein"/>
</dbReference>
<keyword evidence="3" id="KW-0540">Nuclease</keyword>
<dbReference type="AlphaFoldDB" id="A0AAV4IKR4"/>
<keyword evidence="1" id="KW-0808">Transferase</keyword>